<dbReference type="Proteomes" id="UP000077552">
    <property type="component" value="Unassembled WGS sequence"/>
</dbReference>
<evidence type="ECO:0000313" key="4">
    <source>
        <dbReference type="Proteomes" id="UP000077552"/>
    </source>
</evidence>
<dbReference type="AlphaFoldDB" id="A0A1A9LDF7"/>
<protein>
    <recommendedName>
        <fullName evidence="2">Secretion system C-terminal sorting domain-containing protein</fullName>
    </recommendedName>
</protein>
<dbReference type="EMBL" id="LXIE01000018">
    <property type="protein sequence ID" value="OAD91308.1"/>
    <property type="molecule type" value="Genomic_DNA"/>
</dbReference>
<evidence type="ECO:0000313" key="3">
    <source>
        <dbReference type="EMBL" id="OAD91308.1"/>
    </source>
</evidence>
<dbReference type="InterPro" id="IPR026444">
    <property type="entry name" value="Secre_tail"/>
</dbReference>
<proteinExistence type="predicted"/>
<dbReference type="STRING" id="1385699.A7A78_12500"/>
<dbReference type="Pfam" id="PF18962">
    <property type="entry name" value="Por_Secre_tail"/>
    <property type="match status" value="1"/>
</dbReference>
<reference evidence="3 4" key="1">
    <citation type="submission" date="2016-05" db="EMBL/GenBank/DDBJ databases">
        <title>Genome sequencing of Vitellibacter soesokkakensis RSSK-12.</title>
        <authorList>
            <person name="Thevarajoo S."/>
            <person name="Selvaratnam C."/>
            <person name="Goh K.M."/>
            <person name="Chan K.-G."/>
            <person name="Chong C.S."/>
        </authorList>
    </citation>
    <scope>NUCLEOTIDE SEQUENCE [LARGE SCALE GENOMIC DNA]</scope>
    <source>
        <strain evidence="3 4">RSSK-12</strain>
    </source>
</reference>
<evidence type="ECO:0000259" key="2">
    <source>
        <dbReference type="Pfam" id="PF18962"/>
    </source>
</evidence>
<feature type="domain" description="Secretion system C-terminal sorting" evidence="2">
    <location>
        <begin position="32"/>
        <end position="95"/>
    </location>
</feature>
<dbReference type="NCBIfam" id="TIGR04183">
    <property type="entry name" value="Por_Secre_tail"/>
    <property type="match status" value="1"/>
</dbReference>
<gene>
    <name evidence="3" type="ORF">A7A78_12500</name>
</gene>
<sequence length="101" mass="10804">MFVLNNGAVTDIVIDGTNLGTADNTIAGFSYYPNPTTGVLNLRSVDNIENVSIYNLLGQRVMDSRVDATSSQLDVSALSPGTYLMKVSVNGQIGTYKVLKD</sequence>
<accession>A0A1A9LDF7</accession>
<comment type="caution">
    <text evidence="3">The sequence shown here is derived from an EMBL/GenBank/DDBJ whole genome shotgun (WGS) entry which is preliminary data.</text>
</comment>
<name>A0A1A9LDF7_9FLAO</name>
<keyword evidence="4" id="KW-1185">Reference proteome</keyword>
<organism evidence="3 4">
    <name type="scientific">Aequorivita soesokkakensis</name>
    <dbReference type="NCBI Taxonomy" id="1385699"/>
    <lineage>
        <taxon>Bacteria</taxon>
        <taxon>Pseudomonadati</taxon>
        <taxon>Bacteroidota</taxon>
        <taxon>Flavobacteriia</taxon>
        <taxon>Flavobacteriales</taxon>
        <taxon>Flavobacteriaceae</taxon>
        <taxon>Aequorivita</taxon>
    </lineage>
</organism>
<evidence type="ECO:0000256" key="1">
    <source>
        <dbReference type="ARBA" id="ARBA00022729"/>
    </source>
</evidence>
<keyword evidence="1" id="KW-0732">Signal</keyword>